<dbReference type="EMBL" id="PYMK01000025">
    <property type="protein sequence ID" value="PSU25100.1"/>
    <property type="molecule type" value="Genomic_DNA"/>
</dbReference>
<dbReference type="AlphaFoldDB" id="A0A2T3IFM8"/>
<protein>
    <submittedName>
        <fullName evidence="1">Uncharacterized protein</fullName>
    </submittedName>
</protein>
<comment type="caution">
    <text evidence="1">The sequence shown here is derived from an EMBL/GenBank/DDBJ whole genome shotgun (WGS) entry which is preliminary data.</text>
</comment>
<accession>A0A2T3IFM8</accession>
<reference evidence="1 2" key="1">
    <citation type="submission" date="2018-03" db="EMBL/GenBank/DDBJ databases">
        <title>Whole genome sequencing of Histamine producing bacteria.</title>
        <authorList>
            <person name="Butler K."/>
        </authorList>
    </citation>
    <scope>NUCLEOTIDE SEQUENCE [LARGE SCALE GENOMIC DNA]</scope>
    <source>
        <strain evidence="1 2">BS2</strain>
    </source>
</reference>
<evidence type="ECO:0000313" key="1">
    <source>
        <dbReference type="EMBL" id="PSU25100.1"/>
    </source>
</evidence>
<dbReference type="RefSeq" id="WP_065176507.1">
    <property type="nucleotide sequence ID" value="NZ_LZFA01000014.1"/>
</dbReference>
<name>A0A2T3IFM8_9GAMM</name>
<dbReference type="Proteomes" id="UP000240254">
    <property type="component" value="Unassembled WGS sequence"/>
</dbReference>
<proteinExistence type="predicted"/>
<gene>
    <name evidence="1" type="ORF">CTM88_17980</name>
</gene>
<sequence length="59" mass="6803">MSRVSEGLIEISEVMSVIMRENPQLSKSDIVSKTKEKLPYYPENWVGGIYDDIMNGFYN</sequence>
<organism evidence="1 2">
    <name type="scientific">Photobacterium aquimaris</name>
    <dbReference type="NCBI Taxonomy" id="512643"/>
    <lineage>
        <taxon>Bacteria</taxon>
        <taxon>Pseudomonadati</taxon>
        <taxon>Pseudomonadota</taxon>
        <taxon>Gammaproteobacteria</taxon>
        <taxon>Vibrionales</taxon>
        <taxon>Vibrionaceae</taxon>
        <taxon>Photobacterium</taxon>
    </lineage>
</organism>
<evidence type="ECO:0000313" key="2">
    <source>
        <dbReference type="Proteomes" id="UP000240254"/>
    </source>
</evidence>